<gene>
    <name evidence="2" type="ORF">EJ08DRAFT_661994</name>
</gene>
<dbReference type="AlphaFoldDB" id="A0A9P4NPM4"/>
<protein>
    <submittedName>
        <fullName evidence="2">Uncharacterized protein</fullName>
    </submittedName>
</protein>
<keyword evidence="3" id="KW-1185">Reference proteome</keyword>
<evidence type="ECO:0000313" key="3">
    <source>
        <dbReference type="Proteomes" id="UP000800235"/>
    </source>
</evidence>
<dbReference type="Proteomes" id="UP000800235">
    <property type="component" value="Unassembled WGS sequence"/>
</dbReference>
<reference evidence="2" key="1">
    <citation type="journal article" date="2020" name="Stud. Mycol.">
        <title>101 Dothideomycetes genomes: a test case for predicting lifestyles and emergence of pathogens.</title>
        <authorList>
            <person name="Haridas S."/>
            <person name="Albert R."/>
            <person name="Binder M."/>
            <person name="Bloem J."/>
            <person name="Labutti K."/>
            <person name="Salamov A."/>
            <person name="Andreopoulos B."/>
            <person name="Baker S."/>
            <person name="Barry K."/>
            <person name="Bills G."/>
            <person name="Bluhm B."/>
            <person name="Cannon C."/>
            <person name="Castanera R."/>
            <person name="Culley D."/>
            <person name="Daum C."/>
            <person name="Ezra D."/>
            <person name="Gonzalez J."/>
            <person name="Henrissat B."/>
            <person name="Kuo A."/>
            <person name="Liang C."/>
            <person name="Lipzen A."/>
            <person name="Lutzoni F."/>
            <person name="Magnuson J."/>
            <person name="Mondo S."/>
            <person name="Nolan M."/>
            <person name="Ohm R."/>
            <person name="Pangilinan J."/>
            <person name="Park H.-J."/>
            <person name="Ramirez L."/>
            <person name="Alfaro M."/>
            <person name="Sun H."/>
            <person name="Tritt A."/>
            <person name="Yoshinaga Y."/>
            <person name="Zwiers L.-H."/>
            <person name="Turgeon B."/>
            <person name="Goodwin S."/>
            <person name="Spatafora J."/>
            <person name="Crous P."/>
            <person name="Grigoriev I."/>
        </authorList>
    </citation>
    <scope>NUCLEOTIDE SEQUENCE</scope>
    <source>
        <strain evidence="2">CBS 130266</strain>
    </source>
</reference>
<accession>A0A9P4NPM4</accession>
<organism evidence="2 3">
    <name type="scientific">Tothia fuscella</name>
    <dbReference type="NCBI Taxonomy" id="1048955"/>
    <lineage>
        <taxon>Eukaryota</taxon>
        <taxon>Fungi</taxon>
        <taxon>Dikarya</taxon>
        <taxon>Ascomycota</taxon>
        <taxon>Pezizomycotina</taxon>
        <taxon>Dothideomycetes</taxon>
        <taxon>Pleosporomycetidae</taxon>
        <taxon>Venturiales</taxon>
        <taxon>Cylindrosympodiaceae</taxon>
        <taxon>Tothia</taxon>
    </lineage>
</organism>
<feature type="region of interest" description="Disordered" evidence="1">
    <location>
        <begin position="1"/>
        <end position="24"/>
    </location>
</feature>
<dbReference type="EMBL" id="MU007050">
    <property type="protein sequence ID" value="KAF2429029.1"/>
    <property type="molecule type" value="Genomic_DNA"/>
</dbReference>
<proteinExistence type="predicted"/>
<name>A0A9P4NPM4_9PEZI</name>
<evidence type="ECO:0000313" key="2">
    <source>
        <dbReference type="EMBL" id="KAF2429029.1"/>
    </source>
</evidence>
<feature type="compositionally biased region" description="Polar residues" evidence="1">
    <location>
        <begin position="1"/>
        <end position="10"/>
    </location>
</feature>
<sequence length="216" mass="24258">MAYPNNTESVPNKKRSRSDEDENLINADNSASSSLFKRVIDQDICANDLYADTAIAQTEVAVNDAVLVAMDLEGKLPKPSAEWDALRDCYKLSGIRKFRKIIADRANHNPDGVANYVQRIDLLYKGCAPETQRIFRNEDPARLFAEIVEYVTSHNGTVAWRKPMINNWVKLRLAEDFEGYLEGMLIYGRIGTSADLAIYDDNMLVLAAIKEGFPGH</sequence>
<comment type="caution">
    <text evidence="2">The sequence shown here is derived from an EMBL/GenBank/DDBJ whole genome shotgun (WGS) entry which is preliminary data.</text>
</comment>
<evidence type="ECO:0000256" key="1">
    <source>
        <dbReference type="SAM" id="MobiDB-lite"/>
    </source>
</evidence>